<organism evidence="2 3">
    <name type="scientific">Mesoterricola sediminis</name>
    <dbReference type="NCBI Taxonomy" id="2927980"/>
    <lineage>
        <taxon>Bacteria</taxon>
        <taxon>Pseudomonadati</taxon>
        <taxon>Acidobacteriota</taxon>
        <taxon>Holophagae</taxon>
        <taxon>Holophagales</taxon>
        <taxon>Holophagaceae</taxon>
        <taxon>Mesoterricola</taxon>
    </lineage>
</organism>
<gene>
    <name evidence="2" type="ORF">METESE_35270</name>
</gene>
<dbReference type="KEGG" id="msea:METESE_35270"/>
<sequence length="33" mass="3635">MRAHPDRARIARRRQGRPPFRGGQVLGPGGVDP</sequence>
<proteinExistence type="predicted"/>
<evidence type="ECO:0000313" key="3">
    <source>
        <dbReference type="Proteomes" id="UP001228113"/>
    </source>
</evidence>
<dbReference type="Proteomes" id="UP001228113">
    <property type="component" value="Chromosome"/>
</dbReference>
<dbReference type="EMBL" id="AP027081">
    <property type="protein sequence ID" value="BDU78569.1"/>
    <property type="molecule type" value="Genomic_DNA"/>
</dbReference>
<feature type="compositionally biased region" description="Gly residues" evidence="1">
    <location>
        <begin position="24"/>
        <end position="33"/>
    </location>
</feature>
<evidence type="ECO:0000313" key="2">
    <source>
        <dbReference type="EMBL" id="BDU78569.1"/>
    </source>
</evidence>
<evidence type="ECO:0000256" key="1">
    <source>
        <dbReference type="SAM" id="MobiDB-lite"/>
    </source>
</evidence>
<name>A0AA48GYF0_9BACT</name>
<keyword evidence="3" id="KW-1185">Reference proteome</keyword>
<feature type="region of interest" description="Disordered" evidence="1">
    <location>
        <begin position="1"/>
        <end position="33"/>
    </location>
</feature>
<reference evidence="2" key="1">
    <citation type="journal article" date="2023" name="Int. J. Syst. Evol. Microbiol.">
        <title>Mesoterricola silvestris gen. nov., sp. nov., Mesoterricola sediminis sp. nov., Geothrix oryzae sp. nov., Geothrix edaphica sp. nov., Geothrix rubra sp. nov., and Geothrix limicola sp. nov., six novel members of Acidobacteriota isolated from soils.</title>
        <authorList>
            <person name="Itoh H."/>
            <person name="Sugisawa Y."/>
            <person name="Mise K."/>
            <person name="Xu Z."/>
            <person name="Kuniyasu M."/>
            <person name="Ushijima N."/>
            <person name="Kawano K."/>
            <person name="Kobayashi E."/>
            <person name="Shiratori Y."/>
            <person name="Masuda Y."/>
            <person name="Senoo K."/>
        </authorList>
    </citation>
    <scope>NUCLEOTIDE SEQUENCE</scope>
    <source>
        <strain evidence="2">W786</strain>
    </source>
</reference>
<dbReference type="AlphaFoldDB" id="A0AA48GYF0"/>
<protein>
    <submittedName>
        <fullName evidence="2">Uncharacterized protein</fullName>
    </submittedName>
</protein>
<accession>A0AA48GYF0</accession>